<protein>
    <submittedName>
        <fullName evidence="1">Cysteine/Histidine-rich C1 domain family protein</fullName>
    </submittedName>
</protein>
<dbReference type="SUPFAM" id="SSF57889">
    <property type="entry name" value="Cysteine-rich domain"/>
    <property type="match status" value="1"/>
</dbReference>
<reference evidence="2" key="1">
    <citation type="journal article" date="2019" name="Curr. Biol.">
        <title>Genome Sequence of Striga asiatica Provides Insight into the Evolution of Plant Parasitism.</title>
        <authorList>
            <person name="Yoshida S."/>
            <person name="Kim S."/>
            <person name="Wafula E.K."/>
            <person name="Tanskanen J."/>
            <person name="Kim Y.M."/>
            <person name="Honaas L."/>
            <person name="Yang Z."/>
            <person name="Spallek T."/>
            <person name="Conn C.E."/>
            <person name="Ichihashi Y."/>
            <person name="Cheong K."/>
            <person name="Cui S."/>
            <person name="Der J.P."/>
            <person name="Gundlach H."/>
            <person name="Jiao Y."/>
            <person name="Hori C."/>
            <person name="Ishida J.K."/>
            <person name="Kasahara H."/>
            <person name="Kiba T."/>
            <person name="Kim M.S."/>
            <person name="Koo N."/>
            <person name="Laohavisit A."/>
            <person name="Lee Y.H."/>
            <person name="Lumba S."/>
            <person name="McCourt P."/>
            <person name="Mortimer J.C."/>
            <person name="Mutuku J.M."/>
            <person name="Nomura T."/>
            <person name="Sasaki-Sekimoto Y."/>
            <person name="Seto Y."/>
            <person name="Wang Y."/>
            <person name="Wakatake T."/>
            <person name="Sakakibara H."/>
            <person name="Demura T."/>
            <person name="Yamaguchi S."/>
            <person name="Yoneyama K."/>
            <person name="Manabe R.I."/>
            <person name="Nelson D.C."/>
            <person name="Schulman A.H."/>
            <person name="Timko M.P."/>
            <person name="dePamphilis C.W."/>
            <person name="Choi D."/>
            <person name="Shirasu K."/>
        </authorList>
    </citation>
    <scope>NUCLEOTIDE SEQUENCE [LARGE SCALE GENOMIC DNA]</scope>
    <source>
        <strain evidence="2">cv. UVA1</strain>
    </source>
</reference>
<dbReference type="EMBL" id="BKCP01004905">
    <property type="protein sequence ID" value="GER34466.1"/>
    <property type="molecule type" value="Genomic_DNA"/>
</dbReference>
<evidence type="ECO:0000313" key="2">
    <source>
        <dbReference type="Proteomes" id="UP000325081"/>
    </source>
</evidence>
<gene>
    <name evidence="1" type="ORF">STAS_10685</name>
</gene>
<comment type="caution">
    <text evidence="1">The sequence shown here is derived from an EMBL/GenBank/DDBJ whole genome shotgun (WGS) entry which is preliminary data.</text>
</comment>
<accession>A0A5A7PPA1</accession>
<dbReference type="Proteomes" id="UP000325081">
    <property type="component" value="Unassembled WGS sequence"/>
</dbReference>
<keyword evidence="2" id="KW-1185">Reference proteome</keyword>
<dbReference type="InterPro" id="IPR046349">
    <property type="entry name" value="C1-like_sf"/>
</dbReference>
<organism evidence="1 2">
    <name type="scientific">Striga asiatica</name>
    <name type="common">Asiatic witchweed</name>
    <name type="synonym">Buchnera asiatica</name>
    <dbReference type="NCBI Taxonomy" id="4170"/>
    <lineage>
        <taxon>Eukaryota</taxon>
        <taxon>Viridiplantae</taxon>
        <taxon>Streptophyta</taxon>
        <taxon>Embryophyta</taxon>
        <taxon>Tracheophyta</taxon>
        <taxon>Spermatophyta</taxon>
        <taxon>Magnoliopsida</taxon>
        <taxon>eudicotyledons</taxon>
        <taxon>Gunneridae</taxon>
        <taxon>Pentapetalae</taxon>
        <taxon>asterids</taxon>
        <taxon>lamiids</taxon>
        <taxon>Lamiales</taxon>
        <taxon>Orobanchaceae</taxon>
        <taxon>Buchnereae</taxon>
        <taxon>Striga</taxon>
    </lineage>
</organism>
<dbReference type="OrthoDB" id="1884766at2759"/>
<proteinExistence type="predicted"/>
<evidence type="ECO:0000313" key="1">
    <source>
        <dbReference type="EMBL" id="GER34466.1"/>
    </source>
</evidence>
<dbReference type="AlphaFoldDB" id="A0A5A7PPA1"/>
<name>A0A5A7PPA1_STRAF</name>
<sequence>MHDECSGEFPPKLKGHVLHPKGDLILHCQHPSTPLDARLSCTRCGSTCGTIFYKCPDDDSNCNFRLDLKCARPIRVLHRSHRHKLTVRRRRGQHLDSSHDNDKFNNPLQFYSVRSSERRPQRLQASDNVRSSRVFLFLILALEL</sequence>